<organism evidence="2 3">
    <name type="scientific">Glutinoglossum americanum</name>
    <dbReference type="NCBI Taxonomy" id="1670608"/>
    <lineage>
        <taxon>Eukaryota</taxon>
        <taxon>Fungi</taxon>
        <taxon>Dikarya</taxon>
        <taxon>Ascomycota</taxon>
        <taxon>Pezizomycotina</taxon>
        <taxon>Geoglossomycetes</taxon>
        <taxon>Geoglossales</taxon>
        <taxon>Geoglossaceae</taxon>
        <taxon>Glutinoglossum</taxon>
    </lineage>
</organism>
<dbReference type="Gene3D" id="3.30.420.40">
    <property type="match status" value="1"/>
</dbReference>
<dbReference type="AlphaFoldDB" id="A0A9P8IA86"/>
<keyword evidence="3" id="KW-1185">Reference proteome</keyword>
<dbReference type="Proteomes" id="UP000698800">
    <property type="component" value="Unassembled WGS sequence"/>
</dbReference>
<feature type="compositionally biased region" description="Basic and acidic residues" evidence="1">
    <location>
        <begin position="548"/>
        <end position="564"/>
    </location>
</feature>
<sequence>MMDLIRDSQLRPDSPLPPELIVVGIDLGLTFSGVAFSTPEMSQPLVIQTWPGPDPTLIAKKVPTVLNYRAGRASVRWGFELAPQGRGWNVKELFKLWLHPAALNKKFCQNQDPCTIDDVRMWYRDFLTALRKHIAGYLEDLFGRDWEKSRIEFIFSVPTTWKQLAVVEDFRAIMKEAGFCLNKNSVTIGLTEAEAAAVYTVSGDTMRHGIREGHTLLICDAGGGTTVRKAIGSVHIDEAFEAVARERLELIRRDAPNLPANAAYTMAKGHLHFQVVKSKFGTGLDVEELRIGVPGLPRDFTDPHAGIKKGFMIFKYSEIQEMFDRQIHRIYDVIDKQLSRLERFQPDERVGLVIDRLHRLRHHVSILRYRRCRTSYGVVFNELYSREKHSRQRAVRDPIDGKKYAEDQICWLVRKGQEIDSDTPIKHRFTRIADASNPDKNWKHEIVESQSNGSPPQSINDGDAQIVGEVVSDLTSHRLAPGSAGVTAENRRRWPFFSPRKSYLKIDHEVSVSVGPADLKFEILIDGESVNKKGVPARWMYTWDDERGRGARDSEDFEEGKNAEWNDGIVQRA</sequence>
<feature type="region of interest" description="Disordered" evidence="1">
    <location>
        <begin position="548"/>
        <end position="573"/>
    </location>
</feature>
<name>A0A9P8IA86_9PEZI</name>
<dbReference type="CDD" id="cd10170">
    <property type="entry name" value="ASKHA_NBD_HSP70"/>
    <property type="match status" value="1"/>
</dbReference>
<accession>A0A9P8IA86</accession>
<comment type="caution">
    <text evidence="2">The sequence shown here is derived from an EMBL/GenBank/DDBJ whole genome shotgun (WGS) entry which is preliminary data.</text>
</comment>
<evidence type="ECO:0000313" key="3">
    <source>
        <dbReference type="Proteomes" id="UP000698800"/>
    </source>
</evidence>
<dbReference type="PANTHER" id="PTHR42749">
    <property type="entry name" value="CELL SHAPE-DETERMINING PROTEIN MREB"/>
    <property type="match status" value="1"/>
</dbReference>
<dbReference type="PANTHER" id="PTHR42749:SF1">
    <property type="entry name" value="CELL SHAPE-DETERMINING PROTEIN MREB"/>
    <property type="match status" value="1"/>
</dbReference>
<reference evidence="2" key="1">
    <citation type="submission" date="2021-03" db="EMBL/GenBank/DDBJ databases">
        <title>Comparative genomics and phylogenomic investigation of the class Geoglossomycetes provide insights into ecological specialization and systematics.</title>
        <authorList>
            <person name="Melie T."/>
            <person name="Pirro S."/>
            <person name="Miller A.N."/>
            <person name="Quandt A."/>
        </authorList>
    </citation>
    <scope>NUCLEOTIDE SEQUENCE</scope>
    <source>
        <strain evidence="2">GBOQ0MN5Z8</strain>
    </source>
</reference>
<dbReference type="OrthoDB" id="2394218at2759"/>
<dbReference type="InterPro" id="IPR043129">
    <property type="entry name" value="ATPase_NBD"/>
</dbReference>
<dbReference type="EMBL" id="JAGHQL010000005">
    <property type="protein sequence ID" value="KAH0545477.1"/>
    <property type="molecule type" value="Genomic_DNA"/>
</dbReference>
<evidence type="ECO:0000313" key="2">
    <source>
        <dbReference type="EMBL" id="KAH0545477.1"/>
    </source>
</evidence>
<dbReference type="SUPFAM" id="SSF53067">
    <property type="entry name" value="Actin-like ATPase domain"/>
    <property type="match status" value="1"/>
</dbReference>
<protein>
    <submittedName>
        <fullName evidence="2">Uncharacterized protein</fullName>
    </submittedName>
</protein>
<evidence type="ECO:0000256" key="1">
    <source>
        <dbReference type="SAM" id="MobiDB-lite"/>
    </source>
</evidence>
<proteinExistence type="predicted"/>
<gene>
    <name evidence="2" type="ORF">FGG08_000478</name>
</gene>